<dbReference type="PANTHER" id="PTHR32009">
    <property type="entry name" value="TMV RESISTANCE PROTEIN N-LIKE"/>
    <property type="match status" value="1"/>
</dbReference>
<feature type="domain" description="TIR" evidence="5">
    <location>
        <begin position="198"/>
        <end position="336"/>
    </location>
</feature>
<proteinExistence type="predicted"/>
<dbReference type="EC" id="3.2.2.6" evidence="1"/>
<evidence type="ECO:0000313" key="6">
    <source>
        <dbReference type="EMBL" id="MDB8745827.1"/>
    </source>
</evidence>
<keyword evidence="3" id="KW-0520">NAD</keyword>
<dbReference type="Gene3D" id="3.40.50.10140">
    <property type="entry name" value="Toll/interleukin-1 receptor homology (TIR) domain"/>
    <property type="match status" value="1"/>
</dbReference>
<dbReference type="PANTHER" id="PTHR32009:SF39">
    <property type="entry name" value="TIR DOMAIN-CONTAINING PROTEIN"/>
    <property type="match status" value="1"/>
</dbReference>
<keyword evidence="6" id="KW-0675">Receptor</keyword>
<evidence type="ECO:0000313" key="7">
    <source>
        <dbReference type="Proteomes" id="UP001211015"/>
    </source>
</evidence>
<gene>
    <name evidence="6" type="ORF">PNU62_12430</name>
</gene>
<dbReference type="InterPro" id="IPR035897">
    <property type="entry name" value="Toll_tir_struct_dom_sf"/>
</dbReference>
<dbReference type="PROSITE" id="PS50104">
    <property type="entry name" value="TIR"/>
    <property type="match status" value="1"/>
</dbReference>
<dbReference type="EMBL" id="JAQMLV010000020">
    <property type="protein sequence ID" value="MDB8745827.1"/>
    <property type="molecule type" value="Genomic_DNA"/>
</dbReference>
<dbReference type="GO" id="GO:0007165">
    <property type="term" value="P:signal transduction"/>
    <property type="evidence" value="ECO:0007669"/>
    <property type="project" value="InterPro"/>
</dbReference>
<evidence type="ECO:0000256" key="4">
    <source>
        <dbReference type="ARBA" id="ARBA00047304"/>
    </source>
</evidence>
<dbReference type="Proteomes" id="UP001211015">
    <property type="component" value="Unassembled WGS sequence"/>
</dbReference>
<dbReference type="Pfam" id="PF13676">
    <property type="entry name" value="TIR_2"/>
    <property type="match status" value="1"/>
</dbReference>
<evidence type="ECO:0000259" key="5">
    <source>
        <dbReference type="PROSITE" id="PS50104"/>
    </source>
</evidence>
<dbReference type="InterPro" id="IPR000157">
    <property type="entry name" value="TIR_dom"/>
</dbReference>
<accession>A0AAW6E9R0</accession>
<organism evidence="6 7">
    <name type="scientific">Ruminococcus bicirculans</name>
    <name type="common">ex Wegman et al. 2014</name>
    <dbReference type="NCBI Taxonomy" id="1160721"/>
    <lineage>
        <taxon>Bacteria</taxon>
        <taxon>Bacillati</taxon>
        <taxon>Bacillota</taxon>
        <taxon>Clostridia</taxon>
        <taxon>Eubacteriales</taxon>
        <taxon>Oscillospiraceae</taxon>
        <taxon>Ruminococcus</taxon>
    </lineage>
</organism>
<evidence type="ECO:0000256" key="2">
    <source>
        <dbReference type="ARBA" id="ARBA00022801"/>
    </source>
</evidence>
<evidence type="ECO:0000256" key="3">
    <source>
        <dbReference type="ARBA" id="ARBA00023027"/>
    </source>
</evidence>
<comment type="caution">
    <text evidence="6">The sequence shown here is derived from an EMBL/GenBank/DDBJ whole genome shotgun (WGS) entry which is preliminary data.</text>
</comment>
<protein>
    <recommendedName>
        <fullName evidence="1">ADP-ribosyl cyclase/cyclic ADP-ribose hydrolase</fullName>
        <ecNumber evidence="1">3.2.2.6</ecNumber>
    </recommendedName>
</protein>
<dbReference type="RefSeq" id="WP_046438121.1">
    <property type="nucleotide sequence ID" value="NZ_DAWBUL010000118.1"/>
</dbReference>
<dbReference type="AlphaFoldDB" id="A0AAW6E9R0"/>
<comment type="catalytic activity">
    <reaction evidence="4">
        <text>NAD(+) + H2O = ADP-D-ribose + nicotinamide + H(+)</text>
        <dbReference type="Rhea" id="RHEA:16301"/>
        <dbReference type="ChEBI" id="CHEBI:15377"/>
        <dbReference type="ChEBI" id="CHEBI:15378"/>
        <dbReference type="ChEBI" id="CHEBI:17154"/>
        <dbReference type="ChEBI" id="CHEBI:57540"/>
        <dbReference type="ChEBI" id="CHEBI:57967"/>
        <dbReference type="EC" id="3.2.2.6"/>
    </reaction>
    <physiologicalReaction direction="left-to-right" evidence="4">
        <dbReference type="Rhea" id="RHEA:16302"/>
    </physiologicalReaction>
</comment>
<sequence length="339" mass="40315">MEFITKEAENLLFEIIEHESDGNYWAERFEAADHREDTILRGCFKELKDNNLVHTTWADNIPVIIQVLKDGYLYQQHKQEREKAERELTMGAFERELTELLDRTKSIKPPINAAPISVDIDEYNRPSEIWINDVEIFYNNYLTTHSLSDRIKRILDKRDLYAYNQLITCLESIRKDKFFIEKINVDNKVFDGKQKSMLEYDVFISHANKDKEDLIEELYQSLYKLGINIFYDKESLEWGDNWKERILNGTKKAEFAIIVISENFFDREWTERELSEFLNRQNRNGQKLILPIVHNITMQQLQKKYPNVANIQAIDSKKYNCDQIALLFAKQLIKRLKAN</sequence>
<dbReference type="GO" id="GO:0061809">
    <property type="term" value="F:NAD+ nucleosidase activity, cyclic ADP-ribose generating"/>
    <property type="evidence" value="ECO:0007669"/>
    <property type="project" value="UniProtKB-EC"/>
</dbReference>
<name>A0AAW6E9R0_9FIRM</name>
<reference evidence="6" key="1">
    <citation type="submission" date="2023-01" db="EMBL/GenBank/DDBJ databases">
        <title>Human gut microbiome strain richness.</title>
        <authorList>
            <person name="Chen-Liaw A."/>
        </authorList>
    </citation>
    <scope>NUCLEOTIDE SEQUENCE</scope>
    <source>
        <strain evidence="6">1001275st1_F4_1001275B_160808</strain>
    </source>
</reference>
<keyword evidence="2" id="KW-0378">Hydrolase</keyword>
<dbReference type="SUPFAM" id="SSF52200">
    <property type="entry name" value="Toll/Interleukin receptor TIR domain"/>
    <property type="match status" value="1"/>
</dbReference>
<evidence type="ECO:0000256" key="1">
    <source>
        <dbReference type="ARBA" id="ARBA00011982"/>
    </source>
</evidence>
<dbReference type="SMART" id="SM00255">
    <property type="entry name" value="TIR"/>
    <property type="match status" value="1"/>
</dbReference>